<evidence type="ECO:0000256" key="2">
    <source>
        <dbReference type="SAM" id="Coils"/>
    </source>
</evidence>
<organism evidence="6 7">
    <name type="scientific">Latilactobacillus graminis</name>
    <dbReference type="NCBI Taxonomy" id="60519"/>
    <lineage>
        <taxon>Bacteria</taxon>
        <taxon>Bacillati</taxon>
        <taxon>Bacillota</taxon>
        <taxon>Bacilli</taxon>
        <taxon>Lactobacillales</taxon>
        <taxon>Lactobacillaceae</taxon>
        <taxon>Latilactobacillus</taxon>
    </lineage>
</organism>
<accession>A0ABX6C6M2</accession>
<feature type="domain" description="Peptidoglycan hydrolase PcsB coiled-coil" evidence="5">
    <location>
        <begin position="89"/>
        <end position="151"/>
    </location>
</feature>
<evidence type="ECO:0000313" key="6">
    <source>
        <dbReference type="EMBL" id="QFP79233.1"/>
    </source>
</evidence>
<dbReference type="CDD" id="cd22786">
    <property type="entry name" value="DPBB_YuiC-like"/>
    <property type="match status" value="1"/>
</dbReference>
<dbReference type="EMBL" id="CP045007">
    <property type="protein sequence ID" value="QFP79233.1"/>
    <property type="molecule type" value="Genomic_DNA"/>
</dbReference>
<name>A0ABX6C6M2_9LACO</name>
<dbReference type="Pfam" id="PF24568">
    <property type="entry name" value="CC_PcsB"/>
    <property type="match status" value="1"/>
</dbReference>
<dbReference type="InterPro" id="IPR057309">
    <property type="entry name" value="PcsB_CC"/>
</dbReference>
<sequence length="349" mass="37543">MRIRKLMLAVATGLVAMVTMGTSVSAASLSELKAQESRTQKNIDDTNSKIQVTLTSVNAKYQEINSLKEKIKENTESIDHSQALLKKQQAILAQRKGYAKERLQSLQRSADDRNVINALLSADSLSDFFNRAYTLTILQSANNHNMDQLVQSYRDTQAIQTKLQASRAELDGQRSRLDQQSAELEQQVNGLKNNLSQSQAALATIAKEKIAEQAREAAKAEAAQKAASETAKAASSTADASVQQADLSRTAVGKAGQTIQVEATAYSTVQPGLSHFGATGIDLTKNPNCIAVDPSVIPLGSLVLVPGYGYAIAGDTGSAIKGHIIDVHFPSVAQCRSWGRRHIAITIIK</sequence>
<feature type="chain" id="PRO_5045068626" evidence="3">
    <location>
        <begin position="27"/>
        <end position="349"/>
    </location>
</feature>
<dbReference type="PANTHER" id="PTHR39160">
    <property type="entry name" value="CELL WALL-BINDING PROTEIN YOCH"/>
    <property type="match status" value="1"/>
</dbReference>
<dbReference type="InterPro" id="IPR010611">
    <property type="entry name" value="3D_dom"/>
</dbReference>
<reference evidence="6 7" key="1">
    <citation type="submission" date="2019-10" db="EMBL/GenBank/DDBJ databases">
        <title>Genome sequencing of Lactobacillus graminis.</title>
        <authorList>
            <person name="Kim K."/>
        </authorList>
    </citation>
    <scope>NUCLEOTIDE SEQUENCE [LARGE SCALE GENOMIC DNA]</scope>
    <source>
        <strain evidence="6 7">LG542</strain>
    </source>
</reference>
<feature type="signal peptide" evidence="3">
    <location>
        <begin position="1"/>
        <end position="26"/>
    </location>
</feature>
<evidence type="ECO:0000256" key="1">
    <source>
        <dbReference type="ARBA" id="ARBA00022729"/>
    </source>
</evidence>
<dbReference type="PANTHER" id="PTHR39160:SF4">
    <property type="entry name" value="RESUSCITATION-PROMOTING FACTOR RPFB"/>
    <property type="match status" value="1"/>
</dbReference>
<gene>
    <name evidence="6" type="ORF">LG542_02895</name>
</gene>
<keyword evidence="7" id="KW-1185">Reference proteome</keyword>
<proteinExistence type="predicted"/>
<dbReference type="RefSeq" id="WP_057908691.1">
    <property type="nucleotide sequence ID" value="NZ_CP045007.1"/>
</dbReference>
<feature type="domain" description="3D" evidence="4">
    <location>
        <begin position="289"/>
        <end position="348"/>
    </location>
</feature>
<dbReference type="InterPro" id="IPR036908">
    <property type="entry name" value="RlpA-like_sf"/>
</dbReference>
<evidence type="ECO:0000259" key="5">
    <source>
        <dbReference type="Pfam" id="PF24568"/>
    </source>
</evidence>
<dbReference type="Pfam" id="PF06725">
    <property type="entry name" value="3D"/>
    <property type="match status" value="1"/>
</dbReference>
<feature type="coiled-coil region" evidence="2">
    <location>
        <begin position="29"/>
        <end position="74"/>
    </location>
</feature>
<dbReference type="Gene3D" id="6.10.250.3150">
    <property type="match status" value="1"/>
</dbReference>
<protein>
    <submittedName>
        <fullName evidence="6">Cell surface protein</fullName>
    </submittedName>
</protein>
<feature type="coiled-coil region" evidence="2">
    <location>
        <begin position="163"/>
        <end position="230"/>
    </location>
</feature>
<evidence type="ECO:0000256" key="3">
    <source>
        <dbReference type="SAM" id="SignalP"/>
    </source>
</evidence>
<evidence type="ECO:0000259" key="4">
    <source>
        <dbReference type="Pfam" id="PF06725"/>
    </source>
</evidence>
<dbReference type="Proteomes" id="UP000326334">
    <property type="component" value="Chromosome"/>
</dbReference>
<evidence type="ECO:0000313" key="7">
    <source>
        <dbReference type="Proteomes" id="UP000326334"/>
    </source>
</evidence>
<dbReference type="InterPro" id="IPR051933">
    <property type="entry name" value="Resuscitation_pf_RpfB"/>
</dbReference>
<dbReference type="SUPFAM" id="SSF50685">
    <property type="entry name" value="Barwin-like endoglucanases"/>
    <property type="match status" value="1"/>
</dbReference>
<keyword evidence="1 3" id="KW-0732">Signal</keyword>
<keyword evidence="2" id="KW-0175">Coiled coil</keyword>